<feature type="transmembrane region" description="Helical" evidence="6">
    <location>
        <begin position="48"/>
        <end position="68"/>
    </location>
</feature>
<feature type="transmembrane region" description="Helical" evidence="6">
    <location>
        <begin position="104"/>
        <end position="122"/>
    </location>
</feature>
<name>A0A7W4YJ37_LEIAQ</name>
<feature type="transmembrane region" description="Helical" evidence="6">
    <location>
        <begin position="142"/>
        <end position="159"/>
    </location>
</feature>
<evidence type="ECO:0000256" key="2">
    <source>
        <dbReference type="ARBA" id="ARBA00022692"/>
    </source>
</evidence>
<dbReference type="GO" id="GO:0003865">
    <property type="term" value="F:3-oxo-5-alpha-steroid 4-dehydrogenase activity"/>
    <property type="evidence" value="ECO:0007669"/>
    <property type="project" value="InterPro"/>
</dbReference>
<evidence type="ECO:0000313" key="9">
    <source>
        <dbReference type="Proteomes" id="UP000538196"/>
    </source>
</evidence>
<dbReference type="InterPro" id="IPR039357">
    <property type="entry name" value="SRD5A/TECR"/>
</dbReference>
<proteinExistence type="predicted"/>
<evidence type="ECO:0000256" key="1">
    <source>
        <dbReference type="ARBA" id="ARBA00004141"/>
    </source>
</evidence>
<feature type="transmembrane region" description="Helical" evidence="6">
    <location>
        <begin position="74"/>
        <end position="97"/>
    </location>
</feature>
<dbReference type="GO" id="GO:0008202">
    <property type="term" value="P:steroid metabolic process"/>
    <property type="evidence" value="ECO:0007669"/>
    <property type="project" value="InterPro"/>
</dbReference>
<dbReference type="Gene3D" id="1.20.120.1630">
    <property type="match status" value="1"/>
</dbReference>
<keyword evidence="2 6" id="KW-0812">Transmembrane</keyword>
<evidence type="ECO:0000259" key="7">
    <source>
        <dbReference type="Pfam" id="PF02544"/>
    </source>
</evidence>
<feature type="transmembrane region" description="Helical" evidence="6">
    <location>
        <begin position="6"/>
        <end position="28"/>
    </location>
</feature>
<dbReference type="FunFam" id="1.20.120.1630:FF:000002">
    <property type="entry name" value="Steroid 5 alpha-reductase 1"/>
    <property type="match status" value="1"/>
</dbReference>
<dbReference type="PANTHER" id="PTHR10556">
    <property type="entry name" value="3-OXO-5-ALPHA-STEROID 4-DEHYDROGENASE"/>
    <property type="match status" value="1"/>
</dbReference>
<dbReference type="Proteomes" id="UP000538196">
    <property type="component" value="Unassembled WGS sequence"/>
</dbReference>
<dbReference type="PROSITE" id="PS50244">
    <property type="entry name" value="S5A_REDUCTASE"/>
    <property type="match status" value="1"/>
</dbReference>
<evidence type="ECO:0000256" key="5">
    <source>
        <dbReference type="ARBA" id="ARBA00023136"/>
    </source>
</evidence>
<dbReference type="PANTHER" id="PTHR10556:SF43">
    <property type="entry name" value="STEROID 5-ALPHA-REDUCTASE DET2"/>
    <property type="match status" value="1"/>
</dbReference>
<comment type="caution">
    <text evidence="8">The sequence shown here is derived from an EMBL/GenBank/DDBJ whole genome shotgun (WGS) entry which is preliminary data.</text>
</comment>
<dbReference type="GO" id="GO:0016020">
    <property type="term" value="C:membrane"/>
    <property type="evidence" value="ECO:0007669"/>
    <property type="project" value="UniProtKB-SubCell"/>
</dbReference>
<accession>A0A7W4YJ37</accession>
<evidence type="ECO:0000256" key="4">
    <source>
        <dbReference type="ARBA" id="ARBA00023002"/>
    </source>
</evidence>
<reference evidence="8 9" key="1">
    <citation type="submission" date="2020-08" db="EMBL/GenBank/DDBJ databases">
        <title>Sequencing the genomes of 1000 actinobacteria strains.</title>
        <authorList>
            <person name="Klenk H.-P."/>
        </authorList>
    </citation>
    <scope>NUCLEOTIDE SEQUENCE [LARGE SCALE GENOMIC DNA]</scope>
    <source>
        <strain evidence="8 9">DSM 20146</strain>
    </source>
</reference>
<sequence length="251" mass="28302">MPEGAYRWFVYAELVLAAVTFVALCFIVAPYGGRHGRTGWGPTVPARVGWVVMEAPASILFLVFYLLGEHRGELVPLLFLLLWQAHYVQRAFIYPLLMRSGSRMPVAVMLLAILFNLLNAWVNARWISEYGSYPVAWLADPRFWIGVVLFVVGYVLNVSSDRILRKLRGDGSSGYRIPHGGGFRLVSSPNYLGEIVEWTGWAIATWSLAGASFALYTIANLAPRAMANHRWYRDSFPDYPADRRALLPYVL</sequence>
<dbReference type="RefSeq" id="WP_021763791.1">
    <property type="nucleotide sequence ID" value="NZ_JACHVP010000001.1"/>
</dbReference>
<keyword evidence="4" id="KW-0560">Oxidoreductase</keyword>
<evidence type="ECO:0000313" key="8">
    <source>
        <dbReference type="EMBL" id="MBB2966440.1"/>
    </source>
</evidence>
<dbReference type="Pfam" id="PF02544">
    <property type="entry name" value="Steroid_dh"/>
    <property type="match status" value="1"/>
</dbReference>
<keyword evidence="9" id="KW-1185">Reference proteome</keyword>
<keyword evidence="5 6" id="KW-0472">Membrane</keyword>
<evidence type="ECO:0000256" key="6">
    <source>
        <dbReference type="SAM" id="Phobius"/>
    </source>
</evidence>
<dbReference type="PIRSF" id="PIRSF015596">
    <property type="entry name" value="5_alpha-SR2"/>
    <property type="match status" value="1"/>
</dbReference>
<protein>
    <recommendedName>
        <fullName evidence="7">3-oxo-5-alpha-steroid 4-dehydrogenase C-terminal domain-containing protein</fullName>
    </recommendedName>
</protein>
<gene>
    <name evidence="8" type="ORF">FHX33_001172</name>
</gene>
<evidence type="ECO:0000256" key="3">
    <source>
        <dbReference type="ARBA" id="ARBA00022989"/>
    </source>
</evidence>
<organism evidence="8 9">
    <name type="scientific">Leifsonia aquatica</name>
    <name type="common">Corynebacterium aquaticum</name>
    <dbReference type="NCBI Taxonomy" id="144185"/>
    <lineage>
        <taxon>Bacteria</taxon>
        <taxon>Bacillati</taxon>
        <taxon>Actinomycetota</taxon>
        <taxon>Actinomycetes</taxon>
        <taxon>Micrococcales</taxon>
        <taxon>Microbacteriaceae</taxon>
        <taxon>Leifsonia</taxon>
    </lineage>
</organism>
<keyword evidence="3 6" id="KW-1133">Transmembrane helix</keyword>
<dbReference type="AlphaFoldDB" id="A0A7W4YJ37"/>
<comment type="subcellular location">
    <subcellularLocation>
        <location evidence="1">Membrane</location>
        <topology evidence="1">Multi-pass membrane protein</topology>
    </subcellularLocation>
</comment>
<dbReference type="InterPro" id="IPR001104">
    <property type="entry name" value="3-oxo-5_a-steroid_4-DH_C"/>
</dbReference>
<dbReference type="EMBL" id="JACHVP010000001">
    <property type="protein sequence ID" value="MBB2966440.1"/>
    <property type="molecule type" value="Genomic_DNA"/>
</dbReference>
<dbReference type="InterPro" id="IPR016636">
    <property type="entry name" value="3-oxo-5-alpha-steroid_4-DH"/>
</dbReference>
<feature type="domain" description="3-oxo-5-alpha-steroid 4-dehydrogenase C-terminal" evidence="7">
    <location>
        <begin position="103"/>
        <end position="251"/>
    </location>
</feature>